<protein>
    <recommendedName>
        <fullName evidence="7">Ammonium transporter AmtB-like domain-containing protein</fullName>
    </recommendedName>
</protein>
<evidence type="ECO:0000256" key="3">
    <source>
        <dbReference type="ARBA" id="ARBA00022692"/>
    </source>
</evidence>
<organism evidence="8 9">
    <name type="scientific">Laodelphax striatellus</name>
    <name type="common">Small brown planthopper</name>
    <name type="synonym">Delphax striatella</name>
    <dbReference type="NCBI Taxonomy" id="195883"/>
    <lineage>
        <taxon>Eukaryota</taxon>
        <taxon>Metazoa</taxon>
        <taxon>Ecdysozoa</taxon>
        <taxon>Arthropoda</taxon>
        <taxon>Hexapoda</taxon>
        <taxon>Insecta</taxon>
        <taxon>Pterygota</taxon>
        <taxon>Neoptera</taxon>
        <taxon>Paraneoptera</taxon>
        <taxon>Hemiptera</taxon>
        <taxon>Auchenorrhyncha</taxon>
        <taxon>Fulgoroidea</taxon>
        <taxon>Delphacidae</taxon>
        <taxon>Criomorphinae</taxon>
        <taxon>Laodelphax</taxon>
    </lineage>
</organism>
<dbReference type="SMR" id="A0A482WPS6"/>
<proteinExistence type="inferred from homology"/>
<keyword evidence="9" id="KW-1185">Reference proteome</keyword>
<dbReference type="PROSITE" id="PS51257">
    <property type="entry name" value="PROKAR_LIPOPROTEIN"/>
    <property type="match status" value="1"/>
</dbReference>
<dbReference type="InterPro" id="IPR029020">
    <property type="entry name" value="Ammonium/urea_transptr"/>
</dbReference>
<feature type="transmembrane region" description="Helical" evidence="6">
    <location>
        <begin position="77"/>
        <end position="99"/>
    </location>
</feature>
<dbReference type="GO" id="GO:0097272">
    <property type="term" value="P:ammonium homeostasis"/>
    <property type="evidence" value="ECO:0007669"/>
    <property type="project" value="TreeGrafter"/>
</dbReference>
<dbReference type="InterPro" id="IPR024041">
    <property type="entry name" value="NH4_transpt_AmtB-like_dom"/>
</dbReference>
<dbReference type="GO" id="GO:0005886">
    <property type="term" value="C:plasma membrane"/>
    <property type="evidence" value="ECO:0007669"/>
    <property type="project" value="InterPro"/>
</dbReference>
<dbReference type="Gene3D" id="1.10.3430.10">
    <property type="entry name" value="Ammonium transporter AmtB like domains"/>
    <property type="match status" value="1"/>
</dbReference>
<dbReference type="OrthoDB" id="534912at2759"/>
<dbReference type="AlphaFoldDB" id="A0A482WPS6"/>
<comment type="similarity">
    <text evidence="2">Belongs to the ammonium transporter (TC 2.A.49) family. Rh subfamily.</text>
</comment>
<feature type="transmembrane region" description="Helical" evidence="6">
    <location>
        <begin position="200"/>
        <end position="218"/>
    </location>
</feature>
<sequence>MEGIRLSMSILLGIQVLLIILGACFLQYGKDADAKVLIDKDTESVKNKYPMFQDVHVMIFIGFGFLMTFLKRYGFSSLGFSFLLTSVVVQWAIFCRGIFHLEENGKIHLNMLSLVNADIAAASVLISMGAVLGRTTPIQLVIMGLVETLLFSVNEHILIEYFKIADMGGSLIVHVFGAYFGLAVSLVLKPPKGSGPESSSYTSDLFAMIGTLFLWVFWPSFNGALAEGDNQLRAVLNTYLALASCCVTAYSVSTILSEHKKFDMVHIQNASLAGGVAVGAAADLMLHPYGALLVGAIAGVISVAGYRYLQPILLEKIKLHDTCGVHNLHGLPGLFAGFVAALVSYQASESEYGMFLYSIFPARAPLRHSQEFQSLLSKIDVDPGTNRTAFNQACFQIVAIPCTLAFSIIGGVITGTIINLTAPATGSVPEDSFFEDALHWEIPDSNNYESAEKRVAEKQDSTIVKIHEPSETKVAEEKC</sequence>
<dbReference type="InterPro" id="IPR002229">
    <property type="entry name" value="RhesusRHD"/>
</dbReference>
<dbReference type="InParanoid" id="A0A482WPS6"/>
<comment type="subcellular location">
    <subcellularLocation>
        <location evidence="1">Membrane</location>
        <topology evidence="1">Multi-pass membrane protein</topology>
    </subcellularLocation>
</comment>
<evidence type="ECO:0000256" key="6">
    <source>
        <dbReference type="SAM" id="Phobius"/>
    </source>
</evidence>
<evidence type="ECO:0000256" key="5">
    <source>
        <dbReference type="ARBA" id="ARBA00023136"/>
    </source>
</evidence>
<accession>A0A482WPS6</accession>
<name>A0A482WPS6_LAOST</name>
<dbReference type="FunCoup" id="A0A482WPS6">
    <property type="interactions" value="22"/>
</dbReference>
<comment type="caution">
    <text evidence="8">The sequence shown here is derived from an EMBL/GenBank/DDBJ whole genome shotgun (WGS) entry which is preliminary data.</text>
</comment>
<feature type="transmembrane region" description="Helical" evidence="6">
    <location>
        <begin position="111"/>
        <end position="133"/>
    </location>
</feature>
<feature type="domain" description="Ammonium transporter AmtB-like" evidence="7">
    <location>
        <begin position="43"/>
        <end position="421"/>
    </location>
</feature>
<dbReference type="PRINTS" id="PR00342">
    <property type="entry name" value="RHESUSRHD"/>
</dbReference>
<gene>
    <name evidence="8" type="ORF">LSTR_LSTR005127</name>
</gene>
<keyword evidence="5 6" id="KW-0472">Membrane</keyword>
<evidence type="ECO:0000256" key="1">
    <source>
        <dbReference type="ARBA" id="ARBA00004141"/>
    </source>
</evidence>
<dbReference type="FunFam" id="1.10.3430.10:FF:000012">
    <property type="entry name" value="Rh type C glycoprotein"/>
    <property type="match status" value="1"/>
</dbReference>
<dbReference type="PANTHER" id="PTHR11730">
    <property type="entry name" value="AMMONIUM TRANSPORTER"/>
    <property type="match status" value="1"/>
</dbReference>
<feature type="transmembrane region" description="Helical" evidence="6">
    <location>
        <begin position="292"/>
        <end position="309"/>
    </location>
</feature>
<feature type="transmembrane region" description="Helical" evidence="6">
    <location>
        <begin position="50"/>
        <end position="70"/>
    </location>
</feature>
<dbReference type="SUPFAM" id="SSF111352">
    <property type="entry name" value="Ammonium transporter"/>
    <property type="match status" value="1"/>
</dbReference>
<keyword evidence="3 6" id="KW-0812">Transmembrane</keyword>
<feature type="transmembrane region" description="Helical" evidence="6">
    <location>
        <begin position="238"/>
        <end position="257"/>
    </location>
</feature>
<dbReference type="EMBL" id="QKKF02028001">
    <property type="protein sequence ID" value="RZF35599.1"/>
    <property type="molecule type" value="Genomic_DNA"/>
</dbReference>
<dbReference type="STRING" id="195883.A0A482WPS6"/>
<keyword evidence="4 6" id="KW-1133">Transmembrane helix</keyword>
<dbReference type="GO" id="GO:0008519">
    <property type="term" value="F:ammonium channel activity"/>
    <property type="evidence" value="ECO:0007669"/>
    <property type="project" value="InterPro"/>
</dbReference>
<dbReference type="PANTHER" id="PTHR11730:SF60">
    <property type="entry name" value="RH50, ISOFORM D"/>
    <property type="match status" value="1"/>
</dbReference>
<evidence type="ECO:0000313" key="8">
    <source>
        <dbReference type="EMBL" id="RZF35599.1"/>
    </source>
</evidence>
<evidence type="ECO:0000256" key="4">
    <source>
        <dbReference type="ARBA" id="ARBA00022989"/>
    </source>
</evidence>
<dbReference type="Pfam" id="PF00909">
    <property type="entry name" value="Ammonium_transp"/>
    <property type="match status" value="1"/>
</dbReference>
<evidence type="ECO:0000256" key="2">
    <source>
        <dbReference type="ARBA" id="ARBA00011036"/>
    </source>
</evidence>
<feature type="transmembrane region" description="Helical" evidence="6">
    <location>
        <begin position="171"/>
        <end position="188"/>
    </location>
</feature>
<dbReference type="Proteomes" id="UP000291343">
    <property type="component" value="Unassembled WGS sequence"/>
</dbReference>
<reference evidence="8 9" key="1">
    <citation type="journal article" date="2017" name="Gigascience">
        <title>Genome sequence of the small brown planthopper, Laodelphax striatellus.</title>
        <authorList>
            <person name="Zhu J."/>
            <person name="Jiang F."/>
            <person name="Wang X."/>
            <person name="Yang P."/>
            <person name="Bao Y."/>
            <person name="Zhao W."/>
            <person name="Wang W."/>
            <person name="Lu H."/>
            <person name="Wang Q."/>
            <person name="Cui N."/>
            <person name="Li J."/>
            <person name="Chen X."/>
            <person name="Luo L."/>
            <person name="Yu J."/>
            <person name="Kang L."/>
            <person name="Cui F."/>
        </authorList>
    </citation>
    <scope>NUCLEOTIDE SEQUENCE [LARGE SCALE GENOMIC DNA]</scope>
    <source>
        <strain evidence="8">Lst14</strain>
    </source>
</reference>
<evidence type="ECO:0000313" key="9">
    <source>
        <dbReference type="Proteomes" id="UP000291343"/>
    </source>
</evidence>
<evidence type="ECO:0000259" key="7">
    <source>
        <dbReference type="Pfam" id="PF00909"/>
    </source>
</evidence>